<accession>A0AA37WBS2</accession>
<evidence type="ECO:0000313" key="3">
    <source>
        <dbReference type="Proteomes" id="UP001156666"/>
    </source>
</evidence>
<dbReference type="AlphaFoldDB" id="A0AA37WBS2"/>
<dbReference type="SUPFAM" id="SSF158682">
    <property type="entry name" value="TerB-like"/>
    <property type="match status" value="1"/>
</dbReference>
<dbReference type="Proteomes" id="UP001156666">
    <property type="component" value="Unassembled WGS sequence"/>
</dbReference>
<feature type="domain" description="Co-chaperone DjlA N-terminal" evidence="1">
    <location>
        <begin position="9"/>
        <end position="52"/>
    </location>
</feature>
<dbReference type="Pfam" id="PF05099">
    <property type="entry name" value="TerB"/>
    <property type="match status" value="1"/>
</dbReference>
<reference evidence="2" key="2">
    <citation type="submission" date="2023-01" db="EMBL/GenBank/DDBJ databases">
        <title>Draft genome sequence of Portibacter lacus strain NBRC 108769.</title>
        <authorList>
            <person name="Sun Q."/>
            <person name="Mori K."/>
        </authorList>
    </citation>
    <scope>NUCLEOTIDE SEQUENCE</scope>
    <source>
        <strain evidence="2">NBRC 108769</strain>
    </source>
</reference>
<dbReference type="CDD" id="cd07177">
    <property type="entry name" value="terB_like"/>
    <property type="match status" value="1"/>
</dbReference>
<name>A0AA37WBS2_9BACT</name>
<evidence type="ECO:0000259" key="1">
    <source>
        <dbReference type="Pfam" id="PF05099"/>
    </source>
</evidence>
<dbReference type="InterPro" id="IPR007791">
    <property type="entry name" value="DjlA_N"/>
</dbReference>
<gene>
    <name evidence="2" type="ORF">GCM10007940_03310</name>
</gene>
<comment type="caution">
    <text evidence="2">The sequence shown here is derived from an EMBL/GenBank/DDBJ whole genome shotgun (WGS) entry which is preliminary data.</text>
</comment>
<organism evidence="2 3">
    <name type="scientific">Portibacter lacus</name>
    <dbReference type="NCBI Taxonomy" id="1099794"/>
    <lineage>
        <taxon>Bacteria</taxon>
        <taxon>Pseudomonadati</taxon>
        <taxon>Bacteroidota</taxon>
        <taxon>Saprospiria</taxon>
        <taxon>Saprospirales</taxon>
        <taxon>Haliscomenobacteraceae</taxon>
        <taxon>Portibacter</taxon>
    </lineage>
</organism>
<sequence length="138" mass="16218">MKETNKEHLSREIVALLLKLARKDGAFDEREFSFILQVASTLGISPEEMRTIQIEIDQYTFTPPKTEKERMTILYYLLFCMKSDQEVTSEEIILVQKMGFKLGFRQQLTDDLISSVKEHSDRKLPPEVLLRNLQKYMN</sequence>
<dbReference type="EMBL" id="BSOH01000001">
    <property type="protein sequence ID" value="GLR15716.1"/>
    <property type="molecule type" value="Genomic_DNA"/>
</dbReference>
<dbReference type="InterPro" id="IPR029024">
    <property type="entry name" value="TerB-like"/>
</dbReference>
<keyword evidence="3" id="KW-1185">Reference proteome</keyword>
<dbReference type="Gene3D" id="1.10.3680.10">
    <property type="entry name" value="TerB-like"/>
    <property type="match status" value="2"/>
</dbReference>
<evidence type="ECO:0000313" key="2">
    <source>
        <dbReference type="EMBL" id="GLR15716.1"/>
    </source>
</evidence>
<proteinExistence type="predicted"/>
<dbReference type="RefSeq" id="WP_235292613.1">
    <property type="nucleotide sequence ID" value="NZ_BSOH01000001.1"/>
</dbReference>
<reference evidence="2" key="1">
    <citation type="journal article" date="2014" name="Int. J. Syst. Evol. Microbiol.">
        <title>Complete genome sequence of Corynebacterium casei LMG S-19264T (=DSM 44701T), isolated from a smear-ripened cheese.</title>
        <authorList>
            <consortium name="US DOE Joint Genome Institute (JGI-PGF)"/>
            <person name="Walter F."/>
            <person name="Albersmeier A."/>
            <person name="Kalinowski J."/>
            <person name="Ruckert C."/>
        </authorList>
    </citation>
    <scope>NUCLEOTIDE SEQUENCE</scope>
    <source>
        <strain evidence="2">NBRC 108769</strain>
    </source>
</reference>
<protein>
    <recommendedName>
        <fullName evidence="1">Co-chaperone DjlA N-terminal domain-containing protein</fullName>
    </recommendedName>
</protein>